<evidence type="ECO:0000313" key="2">
    <source>
        <dbReference type="Proteomes" id="UP001597063"/>
    </source>
</evidence>
<protein>
    <submittedName>
        <fullName evidence="1">Uncharacterized protein</fullName>
    </submittedName>
</protein>
<evidence type="ECO:0000313" key="1">
    <source>
        <dbReference type="EMBL" id="MFD0683260.1"/>
    </source>
</evidence>
<dbReference type="RefSeq" id="WP_131759021.1">
    <property type="nucleotide sequence ID" value="NZ_CAACUY010000066.1"/>
</dbReference>
<gene>
    <name evidence="1" type="ORF">ACFQZM_02025</name>
</gene>
<proteinExistence type="predicted"/>
<sequence length="100" mass="10642">MDIAKKIRSAGLGCARPKRGAVLGGTKVTCVVRGEHVNVEVYDSPADFRAGVKIACSFGIPFTSVTDGRRWSVTANTAATNRRLRGVVGGKVVQPCRGRR</sequence>
<organism evidence="1 2">
    <name type="scientific">Actinomadura fibrosa</name>
    <dbReference type="NCBI Taxonomy" id="111802"/>
    <lineage>
        <taxon>Bacteria</taxon>
        <taxon>Bacillati</taxon>
        <taxon>Actinomycetota</taxon>
        <taxon>Actinomycetes</taxon>
        <taxon>Streptosporangiales</taxon>
        <taxon>Thermomonosporaceae</taxon>
        <taxon>Actinomadura</taxon>
    </lineage>
</organism>
<dbReference type="EMBL" id="JBHTGP010000001">
    <property type="protein sequence ID" value="MFD0683260.1"/>
    <property type="molecule type" value="Genomic_DNA"/>
</dbReference>
<comment type="caution">
    <text evidence="1">The sequence shown here is derived from an EMBL/GenBank/DDBJ whole genome shotgun (WGS) entry which is preliminary data.</text>
</comment>
<reference evidence="2" key="1">
    <citation type="journal article" date="2019" name="Int. J. Syst. Evol. Microbiol.">
        <title>The Global Catalogue of Microorganisms (GCM) 10K type strain sequencing project: providing services to taxonomists for standard genome sequencing and annotation.</title>
        <authorList>
            <consortium name="The Broad Institute Genomics Platform"/>
            <consortium name="The Broad Institute Genome Sequencing Center for Infectious Disease"/>
            <person name="Wu L."/>
            <person name="Ma J."/>
        </authorList>
    </citation>
    <scope>NUCLEOTIDE SEQUENCE [LARGE SCALE GENOMIC DNA]</scope>
    <source>
        <strain evidence="2">JCM 9371</strain>
    </source>
</reference>
<accession>A0ABW2XB16</accession>
<dbReference type="Proteomes" id="UP001597063">
    <property type="component" value="Unassembled WGS sequence"/>
</dbReference>
<keyword evidence="2" id="KW-1185">Reference proteome</keyword>
<name>A0ABW2XB16_9ACTN</name>